<evidence type="ECO:0000256" key="3">
    <source>
        <dbReference type="PROSITE-ProRule" id="PRU01248"/>
    </source>
</evidence>
<evidence type="ECO:0000256" key="4">
    <source>
        <dbReference type="SAM" id="MobiDB-lite"/>
    </source>
</evidence>
<evidence type="ECO:0000256" key="1">
    <source>
        <dbReference type="ARBA" id="ARBA00023125"/>
    </source>
</evidence>
<dbReference type="Gene3D" id="1.10.150.130">
    <property type="match status" value="1"/>
</dbReference>
<dbReference type="InterPro" id="IPR010998">
    <property type="entry name" value="Integrase_recombinase_N"/>
</dbReference>
<dbReference type="PROSITE" id="PS51898">
    <property type="entry name" value="TYR_RECOMBINASE"/>
    <property type="match status" value="1"/>
</dbReference>
<dbReference type="Gene3D" id="1.10.443.10">
    <property type="entry name" value="Intergrase catalytic core"/>
    <property type="match status" value="1"/>
</dbReference>
<protein>
    <submittedName>
        <fullName evidence="7">Tyrosine-type recombinase/integrase</fullName>
    </submittedName>
</protein>
<dbReference type="SUPFAM" id="SSF56349">
    <property type="entry name" value="DNA breaking-rejoining enzymes"/>
    <property type="match status" value="1"/>
</dbReference>
<dbReference type="InterPro" id="IPR011010">
    <property type="entry name" value="DNA_brk_join_enz"/>
</dbReference>
<dbReference type="PANTHER" id="PTHR30349">
    <property type="entry name" value="PHAGE INTEGRASE-RELATED"/>
    <property type="match status" value="1"/>
</dbReference>
<gene>
    <name evidence="7" type="ORF">RM445_16440</name>
</gene>
<dbReference type="EMBL" id="JAVREJ010000011">
    <property type="protein sequence ID" value="MDT0351120.1"/>
    <property type="molecule type" value="Genomic_DNA"/>
</dbReference>
<evidence type="ECO:0000259" key="5">
    <source>
        <dbReference type="PROSITE" id="PS51898"/>
    </source>
</evidence>
<dbReference type="InterPro" id="IPR044068">
    <property type="entry name" value="CB"/>
</dbReference>
<evidence type="ECO:0000313" key="7">
    <source>
        <dbReference type="EMBL" id="MDT0351120.1"/>
    </source>
</evidence>
<proteinExistence type="predicted"/>
<accession>A0ABU2NAY9</accession>
<reference evidence="8" key="1">
    <citation type="submission" date="2023-07" db="EMBL/GenBank/DDBJ databases">
        <title>30 novel species of actinomycetes from the DSMZ collection.</title>
        <authorList>
            <person name="Nouioui I."/>
        </authorList>
    </citation>
    <scope>NUCLEOTIDE SEQUENCE [LARGE SCALE GENOMIC DNA]</scope>
    <source>
        <strain evidence="8">DSM 45834</strain>
    </source>
</reference>
<feature type="domain" description="Tyr recombinase" evidence="5">
    <location>
        <begin position="186"/>
        <end position="382"/>
    </location>
</feature>
<dbReference type="InterPro" id="IPR002104">
    <property type="entry name" value="Integrase_catalytic"/>
</dbReference>
<organism evidence="7 8">
    <name type="scientific">Pseudonocardia charpentierae</name>
    <dbReference type="NCBI Taxonomy" id="3075545"/>
    <lineage>
        <taxon>Bacteria</taxon>
        <taxon>Bacillati</taxon>
        <taxon>Actinomycetota</taxon>
        <taxon>Actinomycetes</taxon>
        <taxon>Pseudonocardiales</taxon>
        <taxon>Pseudonocardiaceae</taxon>
        <taxon>Pseudonocardia</taxon>
    </lineage>
</organism>
<dbReference type="Proteomes" id="UP001183202">
    <property type="component" value="Unassembled WGS sequence"/>
</dbReference>
<dbReference type="PROSITE" id="PS51900">
    <property type="entry name" value="CB"/>
    <property type="match status" value="1"/>
</dbReference>
<keyword evidence="2" id="KW-0233">DNA recombination</keyword>
<name>A0ABU2NAY9_9PSEU</name>
<comment type="caution">
    <text evidence="7">The sequence shown here is derived from an EMBL/GenBank/DDBJ whole genome shotgun (WGS) entry which is preliminary data.</text>
</comment>
<dbReference type="InterPro" id="IPR013762">
    <property type="entry name" value="Integrase-like_cat_sf"/>
</dbReference>
<dbReference type="PANTHER" id="PTHR30349:SF91">
    <property type="entry name" value="INTA PROTEIN"/>
    <property type="match status" value="1"/>
</dbReference>
<evidence type="ECO:0000256" key="2">
    <source>
        <dbReference type="ARBA" id="ARBA00023172"/>
    </source>
</evidence>
<keyword evidence="8" id="KW-1185">Reference proteome</keyword>
<dbReference type="CDD" id="cd01189">
    <property type="entry name" value="INT_ICEBs1_C_like"/>
    <property type="match status" value="1"/>
</dbReference>
<evidence type="ECO:0000313" key="8">
    <source>
        <dbReference type="Proteomes" id="UP001183202"/>
    </source>
</evidence>
<sequence>MPPRTRRQRGHIEQLPSGNYRAVVFAGTDPLTRRPRYIRETVKTYDEAKKAAVKLQRQVDEDQQPKSKIMVKQAVEQWLDVAALEDTTRERYQDLIRLYVLPTFGHLQAAKLDAELLERFYARLHRCRDMCTGRRPSAGHTCRPLSTSTTRKVHYIIRGALERAVRWRHLGVNKAAMAVAPSPERTEPDPPSADEAARPLNAAWSDPEWGLLLWLTMLTGPRRGEISALRWRHIDFDRGLLSIIRSNAQPKAGVKEKHTKTGQARKIALDAHTVELLTAHRQRWEQRLDELGAVLSPDAFVFSTSADGLAPYAPRAISQRYRKLALKLTLRSTRLHYSATELVAAGVDIRTVAGRLGHGSGGATTLNRQLVLSWLRNIRGPRSVPLEQLAGRLHLA</sequence>
<dbReference type="RefSeq" id="WP_311557272.1">
    <property type="nucleotide sequence ID" value="NZ_JAVREJ010000011.1"/>
</dbReference>
<dbReference type="InterPro" id="IPR050090">
    <property type="entry name" value="Tyrosine_recombinase_XerCD"/>
</dbReference>
<dbReference type="Pfam" id="PF00589">
    <property type="entry name" value="Phage_integrase"/>
    <property type="match status" value="1"/>
</dbReference>
<keyword evidence="1 3" id="KW-0238">DNA-binding</keyword>
<feature type="domain" description="Core-binding (CB)" evidence="6">
    <location>
        <begin position="69"/>
        <end position="165"/>
    </location>
</feature>
<evidence type="ECO:0000259" key="6">
    <source>
        <dbReference type="PROSITE" id="PS51900"/>
    </source>
</evidence>
<feature type="region of interest" description="Disordered" evidence="4">
    <location>
        <begin position="178"/>
        <end position="197"/>
    </location>
</feature>